<feature type="transmembrane region" description="Helical" evidence="1">
    <location>
        <begin position="6"/>
        <end position="26"/>
    </location>
</feature>
<keyword evidence="3" id="KW-1185">Reference proteome</keyword>
<dbReference type="Proteomes" id="UP000318313">
    <property type="component" value="Chromosome"/>
</dbReference>
<dbReference type="AlphaFoldDB" id="A0A518IAZ6"/>
<accession>A0A518IAZ6</accession>
<evidence type="ECO:0000313" key="2">
    <source>
        <dbReference type="EMBL" id="QDV50276.1"/>
    </source>
</evidence>
<dbReference type="OrthoDB" id="290718at2"/>
<proteinExistence type="predicted"/>
<reference evidence="2 3" key="1">
    <citation type="submission" date="2019-03" db="EMBL/GenBank/DDBJ databases">
        <title>Deep-cultivation of Planctomycetes and their phenomic and genomic characterization uncovers novel biology.</title>
        <authorList>
            <person name="Wiegand S."/>
            <person name="Jogler M."/>
            <person name="Boedeker C."/>
            <person name="Pinto D."/>
            <person name="Vollmers J."/>
            <person name="Rivas-Marin E."/>
            <person name="Kohn T."/>
            <person name="Peeters S.H."/>
            <person name="Heuer A."/>
            <person name="Rast P."/>
            <person name="Oberbeckmann S."/>
            <person name="Bunk B."/>
            <person name="Jeske O."/>
            <person name="Meyerdierks A."/>
            <person name="Storesund J.E."/>
            <person name="Kallscheuer N."/>
            <person name="Luecker S."/>
            <person name="Lage O.M."/>
            <person name="Pohl T."/>
            <person name="Merkel B.J."/>
            <person name="Hornburger P."/>
            <person name="Mueller R.-W."/>
            <person name="Bruemmer F."/>
            <person name="Labrenz M."/>
            <person name="Spormann A.M."/>
            <person name="Op den Camp H."/>
            <person name="Overmann J."/>
            <person name="Amann R."/>
            <person name="Jetten M.S.M."/>
            <person name="Mascher T."/>
            <person name="Medema M.H."/>
            <person name="Devos D.P."/>
            <person name="Kaster A.-K."/>
            <person name="Ovreas L."/>
            <person name="Rohde M."/>
            <person name="Galperin M.Y."/>
            <person name="Jogler C."/>
        </authorList>
    </citation>
    <scope>NUCLEOTIDE SEQUENCE [LARGE SCALE GENOMIC DNA]</scope>
    <source>
        <strain evidence="2 3">Enr17</strain>
    </source>
</reference>
<dbReference type="RefSeq" id="WP_145308667.1">
    <property type="nucleotide sequence ID" value="NZ_CP037452.1"/>
</dbReference>
<dbReference type="KEGG" id="gfm:Enr17x_23140"/>
<sequence length="109" mass="12112">MDPATIGLIGAVGGTLLGVLGGVFGAWNELRNTNGPRERAYVKKMALLYVIVVSSFVALVFFLPDPWNQYIWLPYGLWLTYTIRRSALKQQAIRTAEVKGESLPQTEVK</sequence>
<evidence type="ECO:0000313" key="3">
    <source>
        <dbReference type="Proteomes" id="UP000318313"/>
    </source>
</evidence>
<keyword evidence="1" id="KW-0472">Membrane</keyword>
<name>A0A518IAZ6_9PLAN</name>
<dbReference type="EMBL" id="CP037452">
    <property type="protein sequence ID" value="QDV50276.1"/>
    <property type="molecule type" value="Genomic_DNA"/>
</dbReference>
<gene>
    <name evidence="2" type="ORF">Enr17x_23140</name>
</gene>
<evidence type="ECO:0000256" key="1">
    <source>
        <dbReference type="SAM" id="Phobius"/>
    </source>
</evidence>
<keyword evidence="1" id="KW-1133">Transmembrane helix</keyword>
<protein>
    <submittedName>
        <fullName evidence="2">Uncharacterized protein</fullName>
    </submittedName>
</protein>
<keyword evidence="1" id="KW-0812">Transmembrane</keyword>
<organism evidence="2 3">
    <name type="scientific">Gimesia fumaroli</name>
    <dbReference type="NCBI Taxonomy" id="2527976"/>
    <lineage>
        <taxon>Bacteria</taxon>
        <taxon>Pseudomonadati</taxon>
        <taxon>Planctomycetota</taxon>
        <taxon>Planctomycetia</taxon>
        <taxon>Planctomycetales</taxon>
        <taxon>Planctomycetaceae</taxon>
        <taxon>Gimesia</taxon>
    </lineage>
</organism>
<feature type="transmembrane region" description="Helical" evidence="1">
    <location>
        <begin position="46"/>
        <end position="64"/>
    </location>
</feature>